<dbReference type="Proteomes" id="UP000789396">
    <property type="component" value="Unassembled WGS sequence"/>
</dbReference>
<organism evidence="2 3">
    <name type="scientific">Racocetra fulgida</name>
    <dbReference type="NCBI Taxonomy" id="60492"/>
    <lineage>
        <taxon>Eukaryota</taxon>
        <taxon>Fungi</taxon>
        <taxon>Fungi incertae sedis</taxon>
        <taxon>Mucoromycota</taxon>
        <taxon>Glomeromycotina</taxon>
        <taxon>Glomeromycetes</taxon>
        <taxon>Diversisporales</taxon>
        <taxon>Gigasporaceae</taxon>
        <taxon>Racocetra</taxon>
    </lineage>
</organism>
<name>A0A9N9ENS1_9GLOM</name>
<comment type="caution">
    <text evidence="2">The sequence shown here is derived from an EMBL/GenBank/DDBJ whole genome shotgun (WGS) entry which is preliminary data.</text>
</comment>
<reference evidence="2" key="1">
    <citation type="submission" date="2021-06" db="EMBL/GenBank/DDBJ databases">
        <authorList>
            <person name="Kallberg Y."/>
            <person name="Tangrot J."/>
            <person name="Rosling A."/>
        </authorList>
    </citation>
    <scope>NUCLEOTIDE SEQUENCE</scope>
    <source>
        <strain evidence="2">IN212</strain>
    </source>
</reference>
<accession>A0A9N9ENS1</accession>
<protein>
    <submittedName>
        <fullName evidence="2">15409_t:CDS:1</fullName>
    </submittedName>
</protein>
<evidence type="ECO:0000256" key="1">
    <source>
        <dbReference type="SAM" id="MobiDB-lite"/>
    </source>
</evidence>
<gene>
    <name evidence="2" type="ORF">RFULGI_LOCUS9673</name>
</gene>
<proteinExistence type="predicted"/>
<dbReference type="EMBL" id="CAJVPZ010017822">
    <property type="protein sequence ID" value="CAG8682593.1"/>
    <property type="molecule type" value="Genomic_DNA"/>
</dbReference>
<feature type="non-terminal residue" evidence="2">
    <location>
        <position position="70"/>
    </location>
</feature>
<dbReference type="AlphaFoldDB" id="A0A9N9ENS1"/>
<evidence type="ECO:0000313" key="3">
    <source>
        <dbReference type="Proteomes" id="UP000789396"/>
    </source>
</evidence>
<keyword evidence="3" id="KW-1185">Reference proteome</keyword>
<sequence>MLTGSNTNSLDIDNDLNNIEKDNKVENQKNSESKKKLKSNNKKGKEQAVHKIVHNTRKSSNFKTDIVDNE</sequence>
<feature type="compositionally biased region" description="Low complexity" evidence="1">
    <location>
        <begin position="1"/>
        <end position="17"/>
    </location>
</feature>
<feature type="region of interest" description="Disordered" evidence="1">
    <location>
        <begin position="1"/>
        <end position="70"/>
    </location>
</feature>
<evidence type="ECO:0000313" key="2">
    <source>
        <dbReference type="EMBL" id="CAG8682593.1"/>
    </source>
</evidence>
<feature type="compositionally biased region" description="Basic and acidic residues" evidence="1">
    <location>
        <begin position="18"/>
        <end position="34"/>
    </location>
</feature>